<dbReference type="EMBL" id="CP050964">
    <property type="protein sequence ID" value="QIX91552.1"/>
    <property type="molecule type" value="Genomic_DNA"/>
</dbReference>
<dbReference type="AlphaFoldDB" id="A0AAP9M4N0"/>
<evidence type="ECO:0000313" key="4">
    <source>
        <dbReference type="EMBL" id="NSJ45198.1"/>
    </source>
</evidence>
<dbReference type="GO" id="GO:0004803">
    <property type="term" value="F:transposase activity"/>
    <property type="evidence" value="ECO:0007669"/>
    <property type="project" value="InterPro"/>
</dbReference>
<dbReference type="InterPro" id="IPR009057">
    <property type="entry name" value="Homeodomain-like_sf"/>
</dbReference>
<evidence type="ECO:0000313" key="7">
    <source>
        <dbReference type="Proteomes" id="UP000719916"/>
    </source>
</evidence>
<dbReference type="PANTHER" id="PTHR46889">
    <property type="entry name" value="TRANSPOSASE INSF FOR INSERTION SEQUENCE IS3B-RELATED"/>
    <property type="match status" value="1"/>
</dbReference>
<reference evidence="4" key="3">
    <citation type="submission" date="2020-02" db="EMBL/GenBank/DDBJ databases">
        <authorList>
            <person name="Littmann E."/>
            <person name="Sorbara M."/>
        </authorList>
    </citation>
    <scope>NUCLEOTIDE SEQUENCE</scope>
    <source>
        <strain evidence="4">MSK.2.26</strain>
    </source>
</reference>
<dbReference type="InterPro" id="IPR002514">
    <property type="entry name" value="Transposase_8"/>
</dbReference>
<dbReference type="Pfam" id="PF13276">
    <property type="entry name" value="HTH_21"/>
    <property type="match status" value="1"/>
</dbReference>
<dbReference type="PANTHER" id="PTHR46889:SF7">
    <property type="entry name" value="TRANSPOSASE FOR INSERTION SEQUENCE ELEMENT IS904"/>
    <property type="match status" value="1"/>
</dbReference>
<proteinExistence type="predicted"/>
<keyword evidence="2" id="KW-0175">Coiled coil</keyword>
<protein>
    <submittedName>
        <fullName evidence="5">IS3 family transposase</fullName>
    </submittedName>
</protein>
<dbReference type="NCBIfam" id="NF033516">
    <property type="entry name" value="transpos_IS3"/>
    <property type="match status" value="1"/>
</dbReference>
<reference evidence="5 6" key="1">
    <citation type="submission" date="2019-11" db="EMBL/GenBank/DDBJ databases">
        <title>FDA dAtabase for Regulatory Grade micrObial Sequences (FDA-ARGOS): Supporting development and validation of Infectious Disease Dx tests.</title>
        <authorList>
            <person name="Turner S."/>
            <person name="Byrd R."/>
            <person name="Tallon L."/>
            <person name="Sadzewicz L."/>
            <person name="Vavikolanu K."/>
            <person name="Mehta A."/>
            <person name="Aluvathingal J."/>
            <person name="Nadendla S."/>
            <person name="Myers T."/>
            <person name="Yan Y."/>
            <person name="Sichtig H."/>
        </authorList>
    </citation>
    <scope>NUCLEOTIDE SEQUENCE [LARGE SCALE GENOMIC DNA]</scope>
    <source>
        <strain evidence="5 6">FDAARGOS_739</strain>
    </source>
</reference>
<evidence type="ECO:0000256" key="2">
    <source>
        <dbReference type="SAM" id="Coils"/>
    </source>
</evidence>
<comment type="function">
    <text evidence="1">Involved in the transposition of the insertion sequence.</text>
</comment>
<reference evidence="4 7" key="2">
    <citation type="journal article" date="2020" name="Cell Host Microbe">
        <title>Functional and Genomic Variation between Human-Derived Isolates of Lachnospiraceae Reveals Inter- and Intra-Species Diversity.</title>
        <authorList>
            <person name="Sorbara M.T."/>
            <person name="Littmann E.R."/>
            <person name="Fontana E."/>
            <person name="Moody T.U."/>
            <person name="Kohout C.E."/>
            <person name="Gjonbalaj M."/>
            <person name="Eaton V."/>
            <person name="Seok R."/>
            <person name="Leiner I.M."/>
            <person name="Pamer E.G."/>
        </authorList>
    </citation>
    <scope>NUCLEOTIDE SEQUENCE [LARGE SCALE GENOMIC DNA]</scope>
    <source>
        <strain evidence="4 7">MSK.2.26</strain>
    </source>
</reference>
<dbReference type="SUPFAM" id="SSF53098">
    <property type="entry name" value="Ribonuclease H-like"/>
    <property type="match status" value="1"/>
</dbReference>
<gene>
    <name evidence="5" type="ORF">FOC47_13995</name>
    <name evidence="4" type="ORF">G5B26_16740</name>
</gene>
<dbReference type="EMBL" id="JAAISW010000031">
    <property type="protein sequence ID" value="NSJ45198.1"/>
    <property type="molecule type" value="Genomic_DNA"/>
</dbReference>
<evidence type="ECO:0000259" key="3">
    <source>
        <dbReference type="PROSITE" id="PS50994"/>
    </source>
</evidence>
<organism evidence="5 6">
    <name type="scientific">Enterocloster clostridioformis</name>
    <dbReference type="NCBI Taxonomy" id="1531"/>
    <lineage>
        <taxon>Bacteria</taxon>
        <taxon>Bacillati</taxon>
        <taxon>Bacillota</taxon>
        <taxon>Clostridia</taxon>
        <taxon>Lachnospirales</taxon>
        <taxon>Lachnospiraceae</taxon>
        <taxon>Enterocloster</taxon>
    </lineage>
</organism>
<accession>A0AAP9M4N0</accession>
<dbReference type="GO" id="GO:0015074">
    <property type="term" value="P:DNA integration"/>
    <property type="evidence" value="ECO:0007669"/>
    <property type="project" value="InterPro"/>
</dbReference>
<evidence type="ECO:0000313" key="6">
    <source>
        <dbReference type="Proteomes" id="UP000501069"/>
    </source>
</evidence>
<dbReference type="Gene3D" id="3.30.420.10">
    <property type="entry name" value="Ribonuclease H-like superfamily/Ribonuclease H"/>
    <property type="match status" value="1"/>
</dbReference>
<dbReference type="InterPro" id="IPR036397">
    <property type="entry name" value="RNaseH_sf"/>
</dbReference>
<dbReference type="Pfam" id="PF01527">
    <property type="entry name" value="HTH_Tnp_1"/>
    <property type="match status" value="1"/>
</dbReference>
<dbReference type="Pfam" id="PF00665">
    <property type="entry name" value="rve"/>
    <property type="match status" value="1"/>
</dbReference>
<dbReference type="GO" id="GO:0006313">
    <property type="term" value="P:DNA transposition"/>
    <property type="evidence" value="ECO:0007669"/>
    <property type="project" value="InterPro"/>
</dbReference>
<dbReference type="Proteomes" id="UP000501069">
    <property type="component" value="Chromosome"/>
</dbReference>
<dbReference type="InterPro" id="IPR001584">
    <property type="entry name" value="Integrase_cat-core"/>
</dbReference>
<dbReference type="InterPro" id="IPR050900">
    <property type="entry name" value="Transposase_IS3/IS150/IS904"/>
</dbReference>
<name>A0AAP9M4N0_9FIRM</name>
<evidence type="ECO:0000313" key="5">
    <source>
        <dbReference type="EMBL" id="QIX91552.1"/>
    </source>
</evidence>
<dbReference type="InterPro" id="IPR012337">
    <property type="entry name" value="RNaseH-like_sf"/>
</dbReference>
<dbReference type="InterPro" id="IPR025948">
    <property type="entry name" value="HTH-like_dom"/>
</dbReference>
<dbReference type="Proteomes" id="UP000719916">
    <property type="component" value="Unassembled WGS sequence"/>
</dbReference>
<dbReference type="GO" id="GO:0003677">
    <property type="term" value="F:DNA binding"/>
    <property type="evidence" value="ECO:0007669"/>
    <property type="project" value="InterPro"/>
</dbReference>
<feature type="domain" description="Integrase catalytic" evidence="3">
    <location>
        <begin position="214"/>
        <end position="373"/>
    </location>
</feature>
<dbReference type="SUPFAM" id="SSF46689">
    <property type="entry name" value="Homeodomain-like"/>
    <property type="match status" value="1"/>
</dbReference>
<evidence type="ECO:0000256" key="1">
    <source>
        <dbReference type="ARBA" id="ARBA00002286"/>
    </source>
</evidence>
<dbReference type="PROSITE" id="PS50994">
    <property type="entry name" value="INTEGRASE"/>
    <property type="match status" value="1"/>
</dbReference>
<sequence>MRKTYSPEFKAKLVMEVLRGERLLNEIASENNVHPNMLTRWKTDATNNFHILFENENAKIRKQAKDYEAQIEELYKQIGKLTAQYEWMKKKLESNFHRKQRILMVDWNDPVFPVSVQAQMLSLNRSSLYYKPLPSSEWDLQLNRLIDITYTKHPEFGYRRITAWLESCYGFHADKKTVLSRMQEMGIQAVYPRQNTSKPNPANKIYPYLLKDVQASYPNHVWSIDITYIPIRKSWLYLTAIIDWYSRYVLSWTMNDTLEIPFVLEACKYALRDARPSIMNSDQGSHFTSPKYINLFLEAGVLISMDHRGRAYDNIFIERFWRSLKYEDIYLKDYSYPREARLGIRKYMDFYNNKRPHQSLGYKTPAGVYFDRE</sequence>
<feature type="coiled-coil region" evidence="2">
    <location>
        <begin position="50"/>
        <end position="84"/>
    </location>
</feature>
<dbReference type="InterPro" id="IPR048020">
    <property type="entry name" value="Transpos_IS3"/>
</dbReference>